<reference evidence="2" key="1">
    <citation type="journal article" date="2019" name="Int. J. Syst. Evol. Microbiol.">
        <title>The Global Catalogue of Microorganisms (GCM) 10K type strain sequencing project: providing services to taxonomists for standard genome sequencing and annotation.</title>
        <authorList>
            <consortium name="The Broad Institute Genomics Platform"/>
            <consortium name="The Broad Institute Genome Sequencing Center for Infectious Disease"/>
            <person name="Wu L."/>
            <person name="Ma J."/>
        </authorList>
    </citation>
    <scope>NUCLEOTIDE SEQUENCE [LARGE SCALE GENOMIC DNA]</scope>
    <source>
        <strain evidence="2">TBRC 5832</strain>
    </source>
</reference>
<dbReference type="EMBL" id="JBHSBL010000016">
    <property type="protein sequence ID" value="MFC4066754.1"/>
    <property type="molecule type" value="Genomic_DNA"/>
</dbReference>
<dbReference type="Proteomes" id="UP001595867">
    <property type="component" value="Unassembled WGS sequence"/>
</dbReference>
<gene>
    <name evidence="1" type="ORF">ACFO0C_17590</name>
</gene>
<sequence length="188" mass="20438">MRDLYLLHLTSTSGISLLTGPLPLIEAMAFVDAHVLPHGWQHRYRGVVPADEAIIHLTVLPPKDGPVPGNDLMVALRRAIVCDPGLDGADDARTRQLLAHVDAHRPLQLWTGPEECLLGECDHDERGTRSRCPGVVPAERLCTVCSVIHDNGSEYGPEYLLRVAWPCTVITTACSRFQITVAAPAGGR</sequence>
<keyword evidence="2" id="KW-1185">Reference proteome</keyword>
<comment type="caution">
    <text evidence="1">The sequence shown here is derived from an EMBL/GenBank/DDBJ whole genome shotgun (WGS) entry which is preliminary data.</text>
</comment>
<dbReference type="RefSeq" id="WP_378067727.1">
    <property type="nucleotide sequence ID" value="NZ_JBHSBL010000016.1"/>
</dbReference>
<name>A0ABV8IS12_9ACTN</name>
<evidence type="ECO:0000313" key="2">
    <source>
        <dbReference type="Proteomes" id="UP001595867"/>
    </source>
</evidence>
<proteinExistence type="predicted"/>
<organism evidence="1 2">
    <name type="scientific">Actinoplanes subglobosus</name>
    <dbReference type="NCBI Taxonomy" id="1547892"/>
    <lineage>
        <taxon>Bacteria</taxon>
        <taxon>Bacillati</taxon>
        <taxon>Actinomycetota</taxon>
        <taxon>Actinomycetes</taxon>
        <taxon>Micromonosporales</taxon>
        <taxon>Micromonosporaceae</taxon>
        <taxon>Actinoplanes</taxon>
    </lineage>
</organism>
<protein>
    <submittedName>
        <fullName evidence="1">Uncharacterized protein</fullName>
    </submittedName>
</protein>
<evidence type="ECO:0000313" key="1">
    <source>
        <dbReference type="EMBL" id="MFC4066754.1"/>
    </source>
</evidence>
<accession>A0ABV8IS12</accession>